<dbReference type="EMBL" id="AFNU02000004">
    <property type="protein sequence ID" value="ERJ12609.1"/>
    <property type="molecule type" value="Genomic_DNA"/>
</dbReference>
<proteinExistence type="inferred from homology"/>
<feature type="domain" description="PhoU" evidence="2">
    <location>
        <begin position="130"/>
        <end position="212"/>
    </location>
</feature>
<comment type="similarity">
    <text evidence="1">Belongs to the PhoU family.</text>
</comment>
<dbReference type="Pfam" id="PF01895">
    <property type="entry name" value="PhoU"/>
    <property type="match status" value="2"/>
</dbReference>
<dbReference type="NCBIfam" id="TIGR02135">
    <property type="entry name" value="phoU_full"/>
    <property type="match status" value="1"/>
</dbReference>
<dbReference type="InterPro" id="IPR028366">
    <property type="entry name" value="PhoU"/>
</dbReference>
<dbReference type="PIRSF" id="PIRSF003107">
    <property type="entry name" value="PhoU"/>
    <property type="match status" value="1"/>
</dbReference>
<keyword evidence="1" id="KW-0963">Cytoplasm</keyword>
<evidence type="ECO:0000259" key="2">
    <source>
        <dbReference type="Pfam" id="PF01895"/>
    </source>
</evidence>
<reference evidence="3 4" key="1">
    <citation type="journal article" date="2011" name="J. Bacteriol.">
        <title>Genome sequence of Haloplasma contractile, an unusual contractile bacterium from a deep-sea anoxic brine lake.</title>
        <authorList>
            <person name="Antunes A."/>
            <person name="Alam I."/>
            <person name="El Dorry H."/>
            <person name="Siam R."/>
            <person name="Robertson A."/>
            <person name="Bajic V.B."/>
            <person name="Stingl U."/>
        </authorList>
    </citation>
    <scope>NUCLEOTIDE SEQUENCE [LARGE SCALE GENOMIC DNA]</scope>
    <source>
        <strain evidence="3 4">SSD-17B</strain>
    </source>
</reference>
<dbReference type="GO" id="GO:0005737">
    <property type="term" value="C:cytoplasm"/>
    <property type="evidence" value="ECO:0007669"/>
    <property type="project" value="UniProtKB-SubCell"/>
</dbReference>
<dbReference type="STRING" id="1033810.HLPCO_001600"/>
<dbReference type="InParanoid" id="F7PSJ9"/>
<keyword evidence="4" id="KW-1185">Reference proteome</keyword>
<keyword evidence="1" id="KW-0813">Transport</keyword>
<dbReference type="SUPFAM" id="SSF109755">
    <property type="entry name" value="PhoU-like"/>
    <property type="match status" value="1"/>
</dbReference>
<comment type="function">
    <text evidence="1">Plays a role in the regulation of phosphate uptake.</text>
</comment>
<sequence length="224" mass="26304">MTRQKNLIDSNVNILKNDIKKLTEMTVLQYERIVQSIKENDVKKALQVVKFDEEINSLAEDIDLETVVLIARYQPVATDLRRIMTINKLAYEFERVADYASNIAEYVITGKEMKVDNAVEIIANFEKKFRIIFEMIEMNVKAFLEEDKVLARQAVMLDEDLDRIYIDNFDDLLRKFKHSDDDDEQHMISRALILNKHLERAGDHLTNVSEEILYLIKGKRYTLD</sequence>
<dbReference type="Proteomes" id="UP000005707">
    <property type="component" value="Unassembled WGS sequence"/>
</dbReference>
<comment type="subunit">
    <text evidence="1">Homodimer.</text>
</comment>
<accession>F7PSJ9</accession>
<dbReference type="InterPro" id="IPR026022">
    <property type="entry name" value="PhoU_dom"/>
</dbReference>
<feature type="domain" description="PhoU" evidence="2">
    <location>
        <begin position="19"/>
        <end position="107"/>
    </location>
</feature>
<dbReference type="OrthoDB" id="9814256at2"/>
<dbReference type="eggNOG" id="COG0704">
    <property type="taxonomic scope" value="Bacteria"/>
</dbReference>
<dbReference type="AlphaFoldDB" id="F7PSJ9"/>
<dbReference type="PANTHER" id="PTHR42930:SF3">
    <property type="entry name" value="PHOSPHATE-SPECIFIC TRANSPORT SYSTEM ACCESSORY PROTEIN PHOU"/>
    <property type="match status" value="1"/>
</dbReference>
<keyword evidence="1" id="KW-0592">Phosphate transport</keyword>
<evidence type="ECO:0000313" key="4">
    <source>
        <dbReference type="Proteomes" id="UP000005707"/>
    </source>
</evidence>
<name>F7PSJ9_9MOLU</name>
<dbReference type="GO" id="GO:0045936">
    <property type="term" value="P:negative regulation of phosphate metabolic process"/>
    <property type="evidence" value="ECO:0007669"/>
    <property type="project" value="InterPro"/>
</dbReference>
<evidence type="ECO:0000313" key="3">
    <source>
        <dbReference type="EMBL" id="ERJ12609.1"/>
    </source>
</evidence>
<dbReference type="GO" id="GO:0006817">
    <property type="term" value="P:phosphate ion transport"/>
    <property type="evidence" value="ECO:0007669"/>
    <property type="project" value="UniProtKB-KW"/>
</dbReference>
<reference evidence="3 4" key="2">
    <citation type="journal article" date="2013" name="PLoS ONE">
        <title>INDIGO - INtegrated Data Warehouse of MIcrobial GenOmes with Examples from the Red Sea Extremophiles.</title>
        <authorList>
            <person name="Alam I."/>
            <person name="Antunes A."/>
            <person name="Kamau A.A."/>
            <person name="Ba Alawi W."/>
            <person name="Kalkatawi M."/>
            <person name="Stingl U."/>
            <person name="Bajic V.B."/>
        </authorList>
    </citation>
    <scope>NUCLEOTIDE SEQUENCE [LARGE SCALE GENOMIC DNA]</scope>
    <source>
        <strain evidence="3 4">SSD-17B</strain>
    </source>
</reference>
<gene>
    <name evidence="3" type="primary">phoU</name>
    <name evidence="3" type="ORF">HLPCO_001600</name>
</gene>
<dbReference type="GO" id="GO:0030643">
    <property type="term" value="P:intracellular phosphate ion homeostasis"/>
    <property type="evidence" value="ECO:0007669"/>
    <property type="project" value="InterPro"/>
</dbReference>
<dbReference type="InterPro" id="IPR038078">
    <property type="entry name" value="PhoU-like_sf"/>
</dbReference>
<dbReference type="PANTHER" id="PTHR42930">
    <property type="entry name" value="PHOSPHATE-SPECIFIC TRANSPORT SYSTEM ACCESSORY PROTEIN PHOU"/>
    <property type="match status" value="1"/>
</dbReference>
<comment type="caution">
    <text evidence="3">The sequence shown here is derived from an EMBL/GenBank/DDBJ whole genome shotgun (WGS) entry which is preliminary data.</text>
</comment>
<comment type="subcellular location">
    <subcellularLocation>
        <location evidence="1">Cytoplasm</location>
    </subcellularLocation>
</comment>
<protein>
    <recommendedName>
        <fullName evidence="1">Phosphate-specific transport system accessory protein PhoU</fullName>
    </recommendedName>
</protein>
<evidence type="ECO:0000256" key="1">
    <source>
        <dbReference type="PIRNR" id="PIRNR003107"/>
    </source>
</evidence>
<dbReference type="RefSeq" id="WP_008824808.1">
    <property type="nucleotide sequence ID" value="NZ_AFNU02000004.1"/>
</dbReference>
<dbReference type="Gene3D" id="1.20.58.220">
    <property type="entry name" value="Phosphate transport system protein phou homolog 2, domain 2"/>
    <property type="match status" value="2"/>
</dbReference>
<organism evidence="3 4">
    <name type="scientific">Haloplasma contractile SSD-17B</name>
    <dbReference type="NCBI Taxonomy" id="1033810"/>
    <lineage>
        <taxon>Bacteria</taxon>
        <taxon>Bacillati</taxon>
        <taxon>Mycoplasmatota</taxon>
        <taxon>Mollicutes</taxon>
        <taxon>Haloplasmatales</taxon>
        <taxon>Haloplasmataceae</taxon>
        <taxon>Haloplasma</taxon>
    </lineage>
</organism>